<proteinExistence type="predicted"/>
<protein>
    <submittedName>
        <fullName evidence="3">DnaJ subfamily C member 14</fullName>
    </submittedName>
</protein>
<evidence type="ECO:0000313" key="3">
    <source>
        <dbReference type="EMBL" id="MPC13221.1"/>
    </source>
</evidence>
<dbReference type="PRINTS" id="PR00625">
    <property type="entry name" value="JDOMAIN"/>
</dbReference>
<dbReference type="AlphaFoldDB" id="A0A5B7CWJ6"/>
<organism evidence="3 4">
    <name type="scientific">Portunus trituberculatus</name>
    <name type="common">Swimming crab</name>
    <name type="synonym">Neptunus trituberculatus</name>
    <dbReference type="NCBI Taxonomy" id="210409"/>
    <lineage>
        <taxon>Eukaryota</taxon>
        <taxon>Metazoa</taxon>
        <taxon>Ecdysozoa</taxon>
        <taxon>Arthropoda</taxon>
        <taxon>Crustacea</taxon>
        <taxon>Multicrustacea</taxon>
        <taxon>Malacostraca</taxon>
        <taxon>Eumalacostraca</taxon>
        <taxon>Eucarida</taxon>
        <taxon>Decapoda</taxon>
        <taxon>Pleocyemata</taxon>
        <taxon>Brachyura</taxon>
        <taxon>Eubrachyura</taxon>
        <taxon>Portunoidea</taxon>
        <taxon>Portunidae</taxon>
        <taxon>Portuninae</taxon>
        <taxon>Portunus</taxon>
    </lineage>
</organism>
<feature type="region of interest" description="Disordered" evidence="1">
    <location>
        <begin position="342"/>
        <end position="361"/>
    </location>
</feature>
<evidence type="ECO:0000259" key="2">
    <source>
        <dbReference type="PROSITE" id="PS50076"/>
    </source>
</evidence>
<reference evidence="3 4" key="1">
    <citation type="submission" date="2019-05" db="EMBL/GenBank/DDBJ databases">
        <title>Another draft genome of Portunus trituberculatus and its Hox gene families provides insights of decapod evolution.</title>
        <authorList>
            <person name="Jeong J.-H."/>
            <person name="Song I."/>
            <person name="Kim S."/>
            <person name="Choi T."/>
            <person name="Kim D."/>
            <person name="Ryu S."/>
            <person name="Kim W."/>
        </authorList>
    </citation>
    <scope>NUCLEOTIDE SEQUENCE [LARGE SCALE GENOMIC DNA]</scope>
    <source>
        <tissue evidence="3">Muscle</tissue>
    </source>
</reference>
<feature type="domain" description="J" evidence="2">
    <location>
        <begin position="158"/>
        <end position="222"/>
    </location>
</feature>
<dbReference type="OrthoDB" id="6369762at2759"/>
<dbReference type="InterPro" id="IPR036869">
    <property type="entry name" value="J_dom_sf"/>
</dbReference>
<dbReference type="SUPFAM" id="SSF46565">
    <property type="entry name" value="Chaperone J-domain"/>
    <property type="match status" value="1"/>
</dbReference>
<comment type="caution">
    <text evidence="3">The sequence shown here is derived from an EMBL/GenBank/DDBJ whole genome shotgun (WGS) entry which is preliminary data.</text>
</comment>
<accession>A0A5B7CWJ6</accession>
<dbReference type="Pfam" id="PF14901">
    <property type="entry name" value="Jiv90"/>
    <property type="match status" value="1"/>
</dbReference>
<dbReference type="PANTHER" id="PTHR44665:SF1">
    <property type="entry name" value="DNAJ HOMOLOG SUBFAMILY C MEMBER 14"/>
    <property type="match status" value="1"/>
</dbReference>
<name>A0A5B7CWJ6_PORTR</name>
<evidence type="ECO:0000313" key="4">
    <source>
        <dbReference type="Proteomes" id="UP000324222"/>
    </source>
</evidence>
<dbReference type="PANTHER" id="PTHR44665">
    <property type="entry name" value="DNAJ HOMOLOG SUBFAMILY C MEMBER 14"/>
    <property type="match status" value="1"/>
</dbReference>
<dbReference type="InterPro" id="IPR001623">
    <property type="entry name" value="DnaJ_domain"/>
</dbReference>
<dbReference type="EMBL" id="VSRR010000266">
    <property type="protein sequence ID" value="MPC13221.1"/>
    <property type="molecule type" value="Genomic_DNA"/>
</dbReference>
<dbReference type="Gene3D" id="1.10.287.110">
    <property type="entry name" value="DnaJ domain"/>
    <property type="match status" value="1"/>
</dbReference>
<sequence length="402" mass="45892">MLIHQDQLLVQQRVQGGEEKLLLIAAMLSQVDAIKDGGEMHHLHILGWAMAVQWMALAVRVMVWLGTLTVDVVVMSSRLLLHLMVVTWARLLEYWTAAGLTLQYYWIKLTGLFSKREKEEKKLPGRDKKLPRGLDVNISLPTTGDEAMKRLLACKGKDPYSILGVTQDCTDEDIKKYYKRQAFLVHPDKNKQPGAEEAFKILAHAFEIIGEPERRREYDVRLAEEVQLEGAWGELASLLTRLQEKLDEAANTIRCTNCNKRHRRVKLPRPIYAARHCAECQIHHAAREGDIWAESTLLGLRWRYYACMEGAVYDISEWAACQSDNLKHLQANTHSVQYRIVSGKKNPPSKNNTPEFPSDPDLEEFFNNLCKEKFGKNYASGSNPGGGQQMPDTRKRKGKKKK</sequence>
<evidence type="ECO:0000256" key="1">
    <source>
        <dbReference type="SAM" id="MobiDB-lite"/>
    </source>
</evidence>
<dbReference type="SMART" id="SM00271">
    <property type="entry name" value="DnaJ"/>
    <property type="match status" value="1"/>
</dbReference>
<gene>
    <name evidence="3" type="primary">Dnajc14</name>
    <name evidence="3" type="ORF">E2C01_005945</name>
</gene>
<feature type="region of interest" description="Disordered" evidence="1">
    <location>
        <begin position="376"/>
        <end position="402"/>
    </location>
</feature>
<dbReference type="PROSITE" id="PS50076">
    <property type="entry name" value="DNAJ_2"/>
    <property type="match status" value="1"/>
</dbReference>
<dbReference type="CDD" id="cd06257">
    <property type="entry name" value="DnaJ"/>
    <property type="match status" value="1"/>
</dbReference>
<dbReference type="InterPro" id="IPR032843">
    <property type="entry name" value="Jiv"/>
</dbReference>
<dbReference type="Pfam" id="PF00226">
    <property type="entry name" value="DnaJ"/>
    <property type="match status" value="1"/>
</dbReference>
<dbReference type="Proteomes" id="UP000324222">
    <property type="component" value="Unassembled WGS sequence"/>
</dbReference>
<dbReference type="InterPro" id="IPR052317">
    <property type="entry name" value="Viral_replicn-host_int_reg"/>
</dbReference>
<keyword evidence="4" id="KW-1185">Reference proteome</keyword>